<feature type="domain" description="DUF4185" evidence="1">
    <location>
        <begin position="41"/>
        <end position="107"/>
    </location>
</feature>
<accession>I2F5Q5</accession>
<dbReference type="EMBL" id="CP003532">
    <property type="protein sequence ID" value="AFK07258.1"/>
    <property type="molecule type" value="Genomic_DNA"/>
</dbReference>
<name>I2F5Q5_9BACT</name>
<dbReference type="Proteomes" id="UP000002881">
    <property type="component" value="Chromosome"/>
</dbReference>
<dbReference type="InterPro" id="IPR025442">
    <property type="entry name" value="DUF4185"/>
</dbReference>
<dbReference type="Gene3D" id="2.60.120.200">
    <property type="match status" value="1"/>
</dbReference>
<proteinExistence type="predicted"/>
<dbReference type="GeneID" id="87107386"/>
<dbReference type="STRING" id="660470.Theba_1590"/>
<dbReference type="SUPFAM" id="SSF49899">
    <property type="entry name" value="Concanavalin A-like lectins/glucanases"/>
    <property type="match status" value="1"/>
</dbReference>
<dbReference type="InterPro" id="IPR013320">
    <property type="entry name" value="ConA-like_dom_sf"/>
</dbReference>
<dbReference type="AlphaFoldDB" id="I2F5Q5"/>
<evidence type="ECO:0000259" key="1">
    <source>
        <dbReference type="Pfam" id="PF13810"/>
    </source>
</evidence>
<evidence type="ECO:0000313" key="2">
    <source>
        <dbReference type="EMBL" id="AFK07258.1"/>
    </source>
</evidence>
<dbReference type="RefSeq" id="WP_014731163.1">
    <property type="nucleotide sequence ID" value="NC_017934.1"/>
</dbReference>
<dbReference type="eggNOG" id="COG4409">
    <property type="taxonomic scope" value="Bacteria"/>
</dbReference>
<gene>
    <name evidence="2" type="ORF">Theba_1590</name>
</gene>
<dbReference type="KEGG" id="mpg:Theba_1590"/>
<feature type="domain" description="DUF4185" evidence="1">
    <location>
        <begin position="283"/>
        <end position="538"/>
    </location>
</feature>
<organism evidence="2 3">
    <name type="scientific">Mesotoga prima MesG1.Ag.4.2</name>
    <dbReference type="NCBI Taxonomy" id="660470"/>
    <lineage>
        <taxon>Bacteria</taxon>
        <taxon>Thermotogati</taxon>
        <taxon>Thermotogota</taxon>
        <taxon>Thermotogae</taxon>
        <taxon>Kosmotogales</taxon>
        <taxon>Kosmotogaceae</taxon>
        <taxon>Mesotoga</taxon>
    </lineage>
</organism>
<reference evidence="2 3" key="1">
    <citation type="journal article" date="2012" name="Genome Biol. Evol.">
        <title>Genome Sequence of the Mesophilic Thermotogales Bacterium Mesotoga prima MesG1.Ag.4.2 Reveals the Largest Thermotogales Genome To Date.</title>
        <authorList>
            <person name="Zhaxybayeva O."/>
            <person name="Swithers K.S."/>
            <person name="Foght J."/>
            <person name="Green A.G."/>
            <person name="Bruce D."/>
            <person name="Detter C."/>
            <person name="Han S."/>
            <person name="Teshima H."/>
            <person name="Han J."/>
            <person name="Woyke T."/>
            <person name="Pitluck S."/>
            <person name="Nolan M."/>
            <person name="Ivanova N."/>
            <person name="Pati A."/>
            <person name="Land M.L."/>
            <person name="Dlutek M."/>
            <person name="Doolittle W.F."/>
            <person name="Noll K.M."/>
            <person name="Nesbo C.L."/>
        </authorList>
    </citation>
    <scope>NUCLEOTIDE SEQUENCE [LARGE SCALE GENOMIC DNA]</scope>
    <source>
        <strain evidence="3">mesG1.Ag.4.2</strain>
    </source>
</reference>
<evidence type="ECO:0000313" key="3">
    <source>
        <dbReference type="Proteomes" id="UP000002881"/>
    </source>
</evidence>
<protein>
    <recommendedName>
        <fullName evidence="1">DUF4185 domain-containing protein</fullName>
    </recommendedName>
</protein>
<dbReference type="Pfam" id="PF13810">
    <property type="entry name" value="DUF4185"/>
    <property type="match status" value="2"/>
</dbReference>
<keyword evidence="3" id="KW-1185">Reference proteome</keyword>
<sequence precursor="true">MIRVALLLLSVVLISSFLLATSLKDVTELEMVAKLTGPNAINNTLKYDVFGTDLGHSFNDGEITYFVFGDTFGINKTNWRKNVMAFTTDQDPSDGIIFEGFITGDGASTYAFSDNTVRLNVVKGADLWSSVDLAPKLLKSQLPGEWSIETRIESNSAPVGATNLCGLLFFSGVQNWIMWGHLGNRTMEASGIIGGKFVKIAEVASLYPYLRIENRLFSNTYVFSYSQDGENWIEAGTFDDKEGFLNSARYGIGAKEWGTSDYEVIFTDIAENSVNFSARELREAFYWGGPGESSGAAKELIHSTPGDITAIPTNGVAVNSRLYLHYMMVNYWGEPGRWNTSYSGLAVSKNGGRTWDVLDSVKWGSESNFAQVGIAKASQWPKIPDGCDVNSDTLFFFGIPSGRFGGVKLMKVDGEEIEKIDAYRYFSGLDNSGIPQWSSKEEDAEIIIEAPVGECSAMYNHFLGKWIITYLNEQSHDLEIRESPNPWGPWSKPHQLVSSREYSGLYGAFLNPLFVENDGEYIYFTMSLWTPYNVYLMKVRLIKQEV</sequence>
<dbReference type="HOGENOM" id="CLU_498568_0_0_0"/>